<dbReference type="PANTHER" id="PTHR30336:SF20">
    <property type="entry name" value="DUF218 DOMAIN-CONTAINING PROTEIN"/>
    <property type="match status" value="1"/>
</dbReference>
<organism evidence="2 3">
    <name type="scientific">Enterococcus rivorum</name>
    <dbReference type="NCBI Taxonomy" id="762845"/>
    <lineage>
        <taxon>Bacteria</taxon>
        <taxon>Bacillati</taxon>
        <taxon>Bacillota</taxon>
        <taxon>Bacilli</taxon>
        <taxon>Lactobacillales</taxon>
        <taxon>Enterococcaceae</taxon>
        <taxon>Enterococcus</taxon>
    </lineage>
</organism>
<evidence type="ECO:0000313" key="3">
    <source>
        <dbReference type="Proteomes" id="UP000095256"/>
    </source>
</evidence>
<dbReference type="STRING" id="762845.BCR26_09370"/>
<feature type="domain" description="DUF218" evidence="1">
    <location>
        <begin position="35"/>
        <end position="162"/>
    </location>
</feature>
<dbReference type="InterPro" id="IPR051599">
    <property type="entry name" value="Cell_Envelope_Assoc"/>
</dbReference>
<dbReference type="InterPro" id="IPR003848">
    <property type="entry name" value="DUF218"/>
</dbReference>
<dbReference type="RefSeq" id="WP_069697552.1">
    <property type="nucleotide sequence ID" value="NZ_JAGGMA010000016.1"/>
</dbReference>
<dbReference type="Gene3D" id="3.40.50.620">
    <property type="entry name" value="HUPs"/>
    <property type="match status" value="1"/>
</dbReference>
<dbReference type="AlphaFoldDB" id="A0A1E5L0A5"/>
<keyword evidence="3" id="KW-1185">Reference proteome</keyword>
<protein>
    <recommendedName>
        <fullName evidence="1">DUF218 domain-containing protein</fullName>
    </recommendedName>
</protein>
<dbReference type="InterPro" id="IPR014729">
    <property type="entry name" value="Rossmann-like_a/b/a_fold"/>
</dbReference>
<dbReference type="Proteomes" id="UP000095256">
    <property type="component" value="Unassembled WGS sequence"/>
</dbReference>
<evidence type="ECO:0000313" key="2">
    <source>
        <dbReference type="EMBL" id="OEH83504.1"/>
    </source>
</evidence>
<proteinExistence type="predicted"/>
<dbReference type="CDD" id="cd06259">
    <property type="entry name" value="YdcF-like"/>
    <property type="match status" value="1"/>
</dbReference>
<gene>
    <name evidence="2" type="ORF">BCR26_09370</name>
</gene>
<comment type="caution">
    <text evidence="2">The sequence shown here is derived from an EMBL/GenBank/DDBJ whole genome shotgun (WGS) entry which is preliminary data.</text>
</comment>
<sequence>MIQDWNAMIEFLADQEEVDRRYDLAILAGNCLPYLADEMAKIYQEKRAKKLMLVGGIGHATKHLKRNFQERGFSYGDISETQMYLEYLEEKYAIPKTVFLTEHRSTNSGENAAFSLKIVNEARSLGKKVLLLEDPILQKRIKATFKKEWAKTSAVFTNYVPAIPYVKEVDREIIFEDSRFNGLWEKDYFFSLVLGEMFRLQDNESGYGPKGTGYIDEVVIPESVNKAYERVSDEYNYSNQRN</sequence>
<dbReference type="EMBL" id="MIEK01000006">
    <property type="protein sequence ID" value="OEH83504.1"/>
    <property type="molecule type" value="Genomic_DNA"/>
</dbReference>
<evidence type="ECO:0000259" key="1">
    <source>
        <dbReference type="Pfam" id="PF02698"/>
    </source>
</evidence>
<dbReference type="Gene3D" id="1.10.3620.10">
    <property type="entry name" value="YdcF like domain"/>
    <property type="match status" value="1"/>
</dbReference>
<dbReference type="GO" id="GO:0005886">
    <property type="term" value="C:plasma membrane"/>
    <property type="evidence" value="ECO:0007669"/>
    <property type="project" value="TreeGrafter"/>
</dbReference>
<dbReference type="PANTHER" id="PTHR30336">
    <property type="entry name" value="INNER MEMBRANE PROTEIN, PROBABLE PERMEASE"/>
    <property type="match status" value="1"/>
</dbReference>
<dbReference type="Pfam" id="PF02698">
    <property type="entry name" value="DUF218"/>
    <property type="match status" value="1"/>
</dbReference>
<dbReference type="OrthoDB" id="2216870at2"/>
<accession>A0A1E5L0A5</accession>
<reference evidence="2 3" key="1">
    <citation type="submission" date="2016-09" db="EMBL/GenBank/DDBJ databases">
        <authorList>
            <person name="Capua I."/>
            <person name="De Benedictis P."/>
            <person name="Joannis T."/>
            <person name="Lombin L.H."/>
            <person name="Cattoli G."/>
        </authorList>
    </citation>
    <scope>NUCLEOTIDE SEQUENCE [LARGE SCALE GENOMIC DNA]</scope>
    <source>
        <strain evidence="2 3">LMG 25899</strain>
    </source>
</reference>
<name>A0A1E5L0A5_9ENTE</name>